<dbReference type="NCBIfam" id="TIGR03421">
    <property type="entry name" value="FeS_CyaY"/>
    <property type="match status" value="1"/>
</dbReference>
<dbReference type="GO" id="GO:0005739">
    <property type="term" value="C:mitochondrion"/>
    <property type="evidence" value="ECO:0007669"/>
    <property type="project" value="InterPro"/>
</dbReference>
<dbReference type="GO" id="GO:0016226">
    <property type="term" value="P:iron-sulfur cluster assembly"/>
    <property type="evidence" value="ECO:0007669"/>
    <property type="project" value="InterPro"/>
</dbReference>
<dbReference type="GO" id="GO:0004322">
    <property type="term" value="F:ferroxidase activity"/>
    <property type="evidence" value="ECO:0007669"/>
    <property type="project" value="InterPro"/>
</dbReference>
<evidence type="ECO:0008006" key="3">
    <source>
        <dbReference type="Google" id="ProtNLM"/>
    </source>
</evidence>
<comment type="caution">
    <text evidence="1">The sequence shown here is derived from an EMBL/GenBank/DDBJ whole genome shotgun (WGS) entry which is preliminary data.</text>
</comment>
<dbReference type="Pfam" id="PF01491">
    <property type="entry name" value="Frataxin_Cyay"/>
    <property type="match status" value="1"/>
</dbReference>
<dbReference type="FunFam" id="3.30.920.10:FF:000003">
    <property type="entry name" value="Frataxin, mitochondrial"/>
    <property type="match status" value="1"/>
</dbReference>
<dbReference type="Proteomes" id="UP000734854">
    <property type="component" value="Unassembled WGS sequence"/>
</dbReference>
<dbReference type="GO" id="GO:0034986">
    <property type="term" value="F:iron chaperone activity"/>
    <property type="evidence" value="ECO:0007669"/>
    <property type="project" value="TreeGrafter"/>
</dbReference>
<dbReference type="AlphaFoldDB" id="A0A8J5LHE5"/>
<dbReference type="InterPro" id="IPR020895">
    <property type="entry name" value="Frataxin_CS"/>
</dbReference>
<proteinExistence type="predicted"/>
<protein>
    <recommendedName>
        <fullName evidence="3">Ferroxidase</fullName>
    </recommendedName>
</protein>
<dbReference type="CDD" id="cd00503">
    <property type="entry name" value="Frataxin"/>
    <property type="match status" value="1"/>
</dbReference>
<dbReference type="PROSITE" id="PS01344">
    <property type="entry name" value="FRATAXIN_1"/>
    <property type="match status" value="1"/>
</dbReference>
<gene>
    <name evidence="1" type="ORF">ZIOFF_030129</name>
</gene>
<dbReference type="InterPro" id="IPR017789">
    <property type="entry name" value="Frataxin"/>
</dbReference>
<dbReference type="GO" id="GO:0051537">
    <property type="term" value="F:2 iron, 2 sulfur cluster binding"/>
    <property type="evidence" value="ECO:0007669"/>
    <property type="project" value="TreeGrafter"/>
</dbReference>
<dbReference type="EMBL" id="JACMSC010000008">
    <property type="protein sequence ID" value="KAG6512038.1"/>
    <property type="molecule type" value="Genomic_DNA"/>
</dbReference>
<dbReference type="GO" id="GO:0008198">
    <property type="term" value="F:ferrous iron binding"/>
    <property type="evidence" value="ECO:0007669"/>
    <property type="project" value="TreeGrafter"/>
</dbReference>
<name>A0A8J5LHE5_ZINOF</name>
<evidence type="ECO:0000313" key="2">
    <source>
        <dbReference type="Proteomes" id="UP000734854"/>
    </source>
</evidence>
<dbReference type="GO" id="GO:0006879">
    <property type="term" value="P:intracellular iron ion homeostasis"/>
    <property type="evidence" value="ECO:0007669"/>
    <property type="project" value="InterPro"/>
</dbReference>
<evidence type="ECO:0000313" key="1">
    <source>
        <dbReference type="EMBL" id="KAG6512038.1"/>
    </source>
</evidence>
<keyword evidence="2" id="KW-1185">Reference proteome</keyword>
<reference evidence="1 2" key="1">
    <citation type="submission" date="2020-08" db="EMBL/GenBank/DDBJ databases">
        <title>Plant Genome Project.</title>
        <authorList>
            <person name="Zhang R.-G."/>
        </authorList>
    </citation>
    <scope>NUCLEOTIDE SEQUENCE [LARGE SCALE GENOMIC DNA]</scope>
    <source>
        <tissue evidence="1">Rhizome</tissue>
    </source>
</reference>
<sequence>MSLRVARRLLLERVPRRAPPTSTRLAASVAPSIAAVDGFSPPTPRCPLGLLRQYRLFFSTQPSVLDQAQNPAVVDPRSLLPEEEFHRLADETIHDLLEKFEEYGDAVQLDGYEIDYGNHVLTLNLGTFGTYVINKQTPNRQIWLSSPVSGPSRFDWDATANTWVYKRTKANLLQLLEEEVGKLCGKPITLC</sequence>
<dbReference type="OrthoDB" id="1897642at2759"/>
<dbReference type="PANTHER" id="PTHR16821">
    <property type="entry name" value="FRATAXIN"/>
    <property type="match status" value="1"/>
</dbReference>
<dbReference type="SMART" id="SM01219">
    <property type="entry name" value="Frataxin_Cyay"/>
    <property type="match status" value="1"/>
</dbReference>
<dbReference type="PANTHER" id="PTHR16821:SF2">
    <property type="entry name" value="FRATAXIN, MITOCHONDRIAL"/>
    <property type="match status" value="1"/>
</dbReference>
<dbReference type="NCBIfam" id="TIGR03422">
    <property type="entry name" value="mito_frataxin"/>
    <property type="match status" value="1"/>
</dbReference>
<organism evidence="1 2">
    <name type="scientific">Zingiber officinale</name>
    <name type="common">Ginger</name>
    <name type="synonym">Amomum zingiber</name>
    <dbReference type="NCBI Taxonomy" id="94328"/>
    <lineage>
        <taxon>Eukaryota</taxon>
        <taxon>Viridiplantae</taxon>
        <taxon>Streptophyta</taxon>
        <taxon>Embryophyta</taxon>
        <taxon>Tracheophyta</taxon>
        <taxon>Spermatophyta</taxon>
        <taxon>Magnoliopsida</taxon>
        <taxon>Liliopsida</taxon>
        <taxon>Zingiberales</taxon>
        <taxon>Zingiberaceae</taxon>
        <taxon>Zingiber</taxon>
    </lineage>
</organism>
<dbReference type="PROSITE" id="PS50810">
    <property type="entry name" value="FRATAXIN_2"/>
    <property type="match status" value="1"/>
</dbReference>
<dbReference type="InterPro" id="IPR002908">
    <property type="entry name" value="Frataxin/CyaY"/>
</dbReference>
<accession>A0A8J5LHE5</accession>
<dbReference type="GO" id="GO:0008199">
    <property type="term" value="F:ferric iron binding"/>
    <property type="evidence" value="ECO:0007669"/>
    <property type="project" value="InterPro"/>
</dbReference>